<sequence length="134" mass="15597">MVYFDTDVIIHYLVEQDKSKHHHAIKLIEDASKAGLFFCSLLCLQESAFVLSKLKVPDDDIEGMMMELINFQTVNYTETHYKRAIKLARKIGFQNINDCLHTALAESYCDELYTYNLSDFKKIKNFTTLKVTIF</sequence>
<dbReference type="Pfam" id="PF01850">
    <property type="entry name" value="PIN"/>
    <property type="match status" value="1"/>
</dbReference>
<accession>A0ABR9WG38</accession>
<evidence type="ECO:0000313" key="2">
    <source>
        <dbReference type="EMBL" id="MBE9464358.1"/>
    </source>
</evidence>
<gene>
    <name evidence="2" type="ORF">IEE83_20930</name>
</gene>
<name>A0ABR9WG38_9BACT</name>
<dbReference type="InterPro" id="IPR029060">
    <property type="entry name" value="PIN-like_dom_sf"/>
</dbReference>
<evidence type="ECO:0000259" key="1">
    <source>
        <dbReference type="Pfam" id="PF01850"/>
    </source>
</evidence>
<dbReference type="Gene3D" id="3.40.50.1010">
    <property type="entry name" value="5'-nuclease"/>
    <property type="match status" value="1"/>
</dbReference>
<dbReference type="EMBL" id="JACYGY010000001">
    <property type="protein sequence ID" value="MBE9464358.1"/>
    <property type="molecule type" value="Genomic_DNA"/>
</dbReference>
<comment type="caution">
    <text evidence="2">The sequence shown here is derived from an EMBL/GenBank/DDBJ whole genome shotgun (WGS) entry which is preliminary data.</text>
</comment>
<evidence type="ECO:0000313" key="3">
    <source>
        <dbReference type="Proteomes" id="UP000634134"/>
    </source>
</evidence>
<dbReference type="SUPFAM" id="SSF88723">
    <property type="entry name" value="PIN domain-like"/>
    <property type="match status" value="1"/>
</dbReference>
<proteinExistence type="predicted"/>
<dbReference type="Proteomes" id="UP000634134">
    <property type="component" value="Unassembled WGS sequence"/>
</dbReference>
<feature type="domain" description="PIN" evidence="1">
    <location>
        <begin position="2"/>
        <end position="123"/>
    </location>
</feature>
<dbReference type="InterPro" id="IPR002716">
    <property type="entry name" value="PIN_dom"/>
</dbReference>
<protein>
    <submittedName>
        <fullName evidence="2">PIN domain-containing protein</fullName>
    </submittedName>
</protein>
<reference evidence="3" key="1">
    <citation type="submission" date="2023-07" db="EMBL/GenBank/DDBJ databases">
        <title>Dyadobacter sp. nov 'subterranea' isolated from contaminted grondwater.</title>
        <authorList>
            <person name="Szabo I."/>
            <person name="Al-Omari J."/>
            <person name="Szerdahelyi S.G."/>
            <person name="Rado J."/>
        </authorList>
    </citation>
    <scope>NUCLEOTIDE SEQUENCE [LARGE SCALE GENOMIC DNA]</scope>
    <source>
        <strain evidence="3">UP-52</strain>
    </source>
</reference>
<dbReference type="RefSeq" id="WP_194122430.1">
    <property type="nucleotide sequence ID" value="NZ_JACYGY010000001.1"/>
</dbReference>
<organism evidence="2 3">
    <name type="scientific">Dyadobacter subterraneus</name>
    <dbReference type="NCBI Taxonomy" id="2773304"/>
    <lineage>
        <taxon>Bacteria</taxon>
        <taxon>Pseudomonadati</taxon>
        <taxon>Bacteroidota</taxon>
        <taxon>Cytophagia</taxon>
        <taxon>Cytophagales</taxon>
        <taxon>Spirosomataceae</taxon>
        <taxon>Dyadobacter</taxon>
    </lineage>
</organism>
<keyword evidence="3" id="KW-1185">Reference proteome</keyword>